<protein>
    <submittedName>
        <fullName evidence="6">Branched-chain amino acid ABC transporter substrate-binding protein</fullName>
    </submittedName>
</protein>
<sequence>MRTRSMTRMVAVGAIAALALSACASKDGVGSSSAPAAGGSTPAAGGSTPAAGGSSPAAGTSSAGGGSGKTLIISTDLPLQGSSATQSDSTNKLIQLYLDQIGSKAGDYTIKLQPYDDSTAAKGAWDDAACAKNATDHVANADEVAVMGTFNSGCAKVELPTLNQADMLMVSHANTNPGLTKTWDTGEPDKYYPGGARTYARVVTTDDYQGTAAAAYAKNDAKLTKCYVLNDNQTYGLGVAKAFTDAAKKQGIEIVGEASWDAKQTSYTSLFQKAKTAGADCVYLGGIYDNNGGQLVKDKVAVLGDNKTVKLMGPDGFTGYPDLLALPQAEGMFLTFAGLSVDQLIAKDGPGKKLIEAYTAKYGSAPTGSYPLYGVAATQVILAAIAKSDGTRKGVTDAVFGGDPVTIPESESVTGKEIQIDPKTGDTTARDITVEEVKGGKETFVKAQSVEG</sequence>
<dbReference type="AlphaFoldDB" id="A0AAU8DTI8"/>
<proteinExistence type="inferred from homology"/>
<dbReference type="RefSeq" id="WP_353651138.1">
    <property type="nucleotide sequence ID" value="NZ_CP159218.1"/>
</dbReference>
<dbReference type="Pfam" id="PF13458">
    <property type="entry name" value="Peripla_BP_6"/>
    <property type="match status" value="1"/>
</dbReference>
<feature type="chain" id="PRO_5043952854" evidence="4">
    <location>
        <begin position="25"/>
        <end position="452"/>
    </location>
</feature>
<evidence type="ECO:0000313" key="6">
    <source>
        <dbReference type="EMBL" id="XCG65533.1"/>
    </source>
</evidence>
<reference evidence="6" key="1">
    <citation type="submission" date="2024-05" db="EMBL/GenBank/DDBJ databases">
        <authorList>
            <person name="Cai S.Y."/>
            <person name="Jin L.M."/>
            <person name="Li H.R."/>
        </authorList>
    </citation>
    <scope>NUCLEOTIDE SEQUENCE</scope>
    <source>
        <strain evidence="6">A5-74</strain>
    </source>
</reference>
<dbReference type="CDD" id="cd06342">
    <property type="entry name" value="PBP1_ABC_LIVBP-like"/>
    <property type="match status" value="1"/>
</dbReference>
<dbReference type="SUPFAM" id="SSF53822">
    <property type="entry name" value="Periplasmic binding protein-like I"/>
    <property type="match status" value="1"/>
</dbReference>
<dbReference type="EMBL" id="CP159218">
    <property type="protein sequence ID" value="XCG65533.1"/>
    <property type="molecule type" value="Genomic_DNA"/>
</dbReference>
<dbReference type="Gene3D" id="3.40.50.2300">
    <property type="match status" value="2"/>
</dbReference>
<feature type="region of interest" description="Disordered" evidence="3">
    <location>
        <begin position="31"/>
        <end position="65"/>
    </location>
</feature>
<gene>
    <name evidence="6" type="ORF">ABLG96_09780</name>
</gene>
<evidence type="ECO:0000256" key="2">
    <source>
        <dbReference type="ARBA" id="ARBA00022729"/>
    </source>
</evidence>
<comment type="similarity">
    <text evidence="1">Belongs to the leucine-binding protein family.</text>
</comment>
<evidence type="ECO:0000256" key="3">
    <source>
        <dbReference type="SAM" id="MobiDB-lite"/>
    </source>
</evidence>
<organism evidence="6">
    <name type="scientific">Nakamurella sp. A5-74</name>
    <dbReference type="NCBI Taxonomy" id="3158264"/>
    <lineage>
        <taxon>Bacteria</taxon>
        <taxon>Bacillati</taxon>
        <taxon>Actinomycetota</taxon>
        <taxon>Actinomycetes</taxon>
        <taxon>Nakamurellales</taxon>
        <taxon>Nakamurellaceae</taxon>
        <taxon>Nakamurella</taxon>
    </lineage>
</organism>
<evidence type="ECO:0000259" key="5">
    <source>
        <dbReference type="Pfam" id="PF13458"/>
    </source>
</evidence>
<dbReference type="InterPro" id="IPR028081">
    <property type="entry name" value="Leu-bd"/>
</dbReference>
<accession>A0AAU8DTI8</accession>
<evidence type="ECO:0000256" key="4">
    <source>
        <dbReference type="SAM" id="SignalP"/>
    </source>
</evidence>
<dbReference type="PANTHER" id="PTHR47151">
    <property type="entry name" value="LEU/ILE/VAL-BINDING ABC TRANSPORTER SUBUNIT"/>
    <property type="match status" value="1"/>
</dbReference>
<feature type="compositionally biased region" description="Low complexity" evidence="3">
    <location>
        <begin position="31"/>
        <end position="61"/>
    </location>
</feature>
<feature type="signal peptide" evidence="4">
    <location>
        <begin position="1"/>
        <end position="24"/>
    </location>
</feature>
<name>A0AAU8DTI8_9ACTN</name>
<dbReference type="InterPro" id="IPR028082">
    <property type="entry name" value="Peripla_BP_I"/>
</dbReference>
<keyword evidence="2 4" id="KW-0732">Signal</keyword>
<feature type="domain" description="Leucine-binding protein" evidence="5">
    <location>
        <begin position="78"/>
        <end position="405"/>
    </location>
</feature>
<evidence type="ECO:0000256" key="1">
    <source>
        <dbReference type="ARBA" id="ARBA00010062"/>
    </source>
</evidence>
<dbReference type="PROSITE" id="PS51257">
    <property type="entry name" value="PROKAR_LIPOPROTEIN"/>
    <property type="match status" value="1"/>
</dbReference>
<dbReference type="PANTHER" id="PTHR47151:SF2">
    <property type="entry name" value="AMINO ACID BINDING PROTEIN"/>
    <property type="match status" value="1"/>
</dbReference>